<proteinExistence type="predicted"/>
<feature type="compositionally biased region" description="Low complexity" evidence="1">
    <location>
        <begin position="96"/>
        <end position="109"/>
    </location>
</feature>
<dbReference type="EMBL" id="CAJNOR010015648">
    <property type="protein sequence ID" value="CAF1682860.1"/>
    <property type="molecule type" value="Genomic_DNA"/>
</dbReference>
<feature type="region of interest" description="Disordered" evidence="1">
    <location>
        <begin position="1"/>
        <end position="116"/>
    </location>
</feature>
<evidence type="ECO:0000313" key="2">
    <source>
        <dbReference type="EMBL" id="CAF1682860.1"/>
    </source>
</evidence>
<feature type="compositionally biased region" description="Polar residues" evidence="1">
    <location>
        <begin position="68"/>
        <end position="95"/>
    </location>
</feature>
<feature type="non-terminal residue" evidence="2">
    <location>
        <position position="1"/>
    </location>
</feature>
<protein>
    <submittedName>
        <fullName evidence="2">Uncharacterized protein</fullName>
    </submittedName>
</protein>
<feature type="compositionally biased region" description="Polar residues" evidence="1">
    <location>
        <begin position="26"/>
        <end position="36"/>
    </location>
</feature>
<sequence>RKPGRNSNHVKSINDSNLTYKDEQRNASAKSSSTHKQPNRPALLSIQSPSHDIPPALPPRKPLDKKNSAQTSSAILNSTAFNQSSTQLTANNVNETSPITTSSSSILPPRVLPSKE</sequence>
<evidence type="ECO:0000256" key="1">
    <source>
        <dbReference type="SAM" id="MobiDB-lite"/>
    </source>
</evidence>
<reference evidence="2" key="1">
    <citation type="submission" date="2021-02" db="EMBL/GenBank/DDBJ databases">
        <authorList>
            <person name="Nowell W R."/>
        </authorList>
    </citation>
    <scope>NUCLEOTIDE SEQUENCE</scope>
</reference>
<accession>A0A816H3Z6</accession>
<name>A0A816H3Z6_ADIRI</name>
<feature type="non-terminal residue" evidence="2">
    <location>
        <position position="116"/>
    </location>
</feature>
<comment type="caution">
    <text evidence="2">The sequence shown here is derived from an EMBL/GenBank/DDBJ whole genome shotgun (WGS) entry which is preliminary data.</text>
</comment>
<gene>
    <name evidence="2" type="ORF">XAT740_LOCUS61033</name>
</gene>
<organism evidence="2 3">
    <name type="scientific">Adineta ricciae</name>
    <name type="common">Rotifer</name>
    <dbReference type="NCBI Taxonomy" id="249248"/>
    <lineage>
        <taxon>Eukaryota</taxon>
        <taxon>Metazoa</taxon>
        <taxon>Spiralia</taxon>
        <taxon>Gnathifera</taxon>
        <taxon>Rotifera</taxon>
        <taxon>Eurotatoria</taxon>
        <taxon>Bdelloidea</taxon>
        <taxon>Adinetida</taxon>
        <taxon>Adinetidae</taxon>
        <taxon>Adineta</taxon>
    </lineage>
</organism>
<feature type="compositionally biased region" description="Polar residues" evidence="1">
    <location>
        <begin position="1"/>
        <end position="19"/>
    </location>
</feature>
<dbReference type="AlphaFoldDB" id="A0A816H3Z6"/>
<keyword evidence="3" id="KW-1185">Reference proteome</keyword>
<evidence type="ECO:0000313" key="3">
    <source>
        <dbReference type="Proteomes" id="UP000663828"/>
    </source>
</evidence>
<dbReference type="Proteomes" id="UP000663828">
    <property type="component" value="Unassembled WGS sequence"/>
</dbReference>